<accession>A0ACB9ZC20</accession>
<evidence type="ECO:0000313" key="2">
    <source>
        <dbReference type="Proteomes" id="UP001497700"/>
    </source>
</evidence>
<evidence type="ECO:0000313" key="1">
    <source>
        <dbReference type="EMBL" id="KAI4869067.1"/>
    </source>
</evidence>
<dbReference type="Proteomes" id="UP001497700">
    <property type="component" value="Unassembled WGS sequence"/>
</dbReference>
<dbReference type="EMBL" id="MU393433">
    <property type="protein sequence ID" value="KAI4869067.1"/>
    <property type="molecule type" value="Genomic_DNA"/>
</dbReference>
<keyword evidence="2" id="KW-1185">Reference proteome</keyword>
<name>A0ACB9ZC20_9PEZI</name>
<sequence>MSAVCIQRPNMGSSQPPDGNQPFGYHISEDFFFRAPTPPPGDPLLGQDDSRLLNLFFEDMASDQYPTSYGEGLNFSEQWISQLPPSFLGHSTSFGQQPQPSTLPMNGMPATSYQDVFTFGQNLMPPPPTQPHPHPPLQHHPQHHQHHHQYQQHSIPPPSPHTPVEQNAHVDVAAVLTSLHHGYQNGHANGHSNGHPVNENNISRAAVMPSQHPGAPVDHMRPSPRNHVSLRQSSLPRRRHSPSTGADTLFTDMMFGSSPGLNSQRPVETPELQWGSDANFVRAQGYIPPEHESSEVIEQKRMGVLNAFSLNDSAATTRPPSPIGNGESSSVAVGANNSNSYVKEERNADAPPAKRRKSKTKAKEEIEEDGDEILSIPPRAIAKKRKSKADLNGTPDASSPAQETAVKRRKSAANAAKQARENLTDAQKRENHIRSEQKRRGAIKEGFDDLGEITPNLKGGGYSKSTMLSIAGEWLEKILGGNEELEKLAR</sequence>
<protein>
    <submittedName>
        <fullName evidence="1">Uncharacterized protein</fullName>
    </submittedName>
</protein>
<proteinExistence type="predicted"/>
<organism evidence="1 2">
    <name type="scientific">Hypoxylon rubiginosum</name>
    <dbReference type="NCBI Taxonomy" id="110542"/>
    <lineage>
        <taxon>Eukaryota</taxon>
        <taxon>Fungi</taxon>
        <taxon>Dikarya</taxon>
        <taxon>Ascomycota</taxon>
        <taxon>Pezizomycotina</taxon>
        <taxon>Sordariomycetes</taxon>
        <taxon>Xylariomycetidae</taxon>
        <taxon>Xylariales</taxon>
        <taxon>Hypoxylaceae</taxon>
        <taxon>Hypoxylon</taxon>
    </lineage>
</organism>
<gene>
    <name evidence="1" type="ORF">F4820DRAFT_61337</name>
</gene>
<reference evidence="1 2" key="1">
    <citation type="journal article" date="2022" name="New Phytol.">
        <title>Ecological generalism drives hyperdiversity of secondary metabolite gene clusters in xylarialean endophytes.</title>
        <authorList>
            <person name="Franco M.E.E."/>
            <person name="Wisecaver J.H."/>
            <person name="Arnold A.E."/>
            <person name="Ju Y.M."/>
            <person name="Slot J.C."/>
            <person name="Ahrendt S."/>
            <person name="Moore L.P."/>
            <person name="Eastman K.E."/>
            <person name="Scott K."/>
            <person name="Konkel Z."/>
            <person name="Mondo S.J."/>
            <person name="Kuo A."/>
            <person name="Hayes R.D."/>
            <person name="Haridas S."/>
            <person name="Andreopoulos B."/>
            <person name="Riley R."/>
            <person name="LaButti K."/>
            <person name="Pangilinan J."/>
            <person name="Lipzen A."/>
            <person name="Amirebrahimi M."/>
            <person name="Yan J."/>
            <person name="Adam C."/>
            <person name="Keymanesh K."/>
            <person name="Ng V."/>
            <person name="Louie K."/>
            <person name="Northen T."/>
            <person name="Drula E."/>
            <person name="Henrissat B."/>
            <person name="Hsieh H.M."/>
            <person name="Youens-Clark K."/>
            <person name="Lutzoni F."/>
            <person name="Miadlikowska J."/>
            <person name="Eastwood D.C."/>
            <person name="Hamelin R.C."/>
            <person name="Grigoriev I.V."/>
            <person name="U'Ren J.M."/>
        </authorList>
    </citation>
    <scope>NUCLEOTIDE SEQUENCE [LARGE SCALE GENOMIC DNA]</scope>
    <source>
        <strain evidence="1 2">CBS 119005</strain>
    </source>
</reference>
<comment type="caution">
    <text evidence="1">The sequence shown here is derived from an EMBL/GenBank/DDBJ whole genome shotgun (WGS) entry which is preliminary data.</text>
</comment>